<dbReference type="EMBL" id="BT139662">
    <property type="protein sequence ID" value="AFK39457.1"/>
    <property type="molecule type" value="mRNA"/>
</dbReference>
<dbReference type="AlphaFoldDB" id="I3SGR5"/>
<proteinExistence type="evidence at transcript level"/>
<protein>
    <submittedName>
        <fullName evidence="1">Uncharacterized protein</fullName>
    </submittedName>
</protein>
<name>I3SGR5_MEDTR</name>
<organism evidence="1">
    <name type="scientific">Medicago truncatula</name>
    <name type="common">Barrel medic</name>
    <name type="synonym">Medicago tribuloides</name>
    <dbReference type="NCBI Taxonomy" id="3880"/>
    <lineage>
        <taxon>Eukaryota</taxon>
        <taxon>Viridiplantae</taxon>
        <taxon>Streptophyta</taxon>
        <taxon>Embryophyta</taxon>
        <taxon>Tracheophyta</taxon>
        <taxon>Spermatophyta</taxon>
        <taxon>Magnoliopsida</taxon>
        <taxon>eudicotyledons</taxon>
        <taxon>Gunneridae</taxon>
        <taxon>Pentapetalae</taxon>
        <taxon>rosids</taxon>
        <taxon>fabids</taxon>
        <taxon>Fabales</taxon>
        <taxon>Fabaceae</taxon>
        <taxon>Papilionoideae</taxon>
        <taxon>50 kb inversion clade</taxon>
        <taxon>NPAAA clade</taxon>
        <taxon>Hologalegina</taxon>
        <taxon>IRL clade</taxon>
        <taxon>Trifolieae</taxon>
        <taxon>Medicago</taxon>
    </lineage>
</organism>
<evidence type="ECO:0000313" key="1">
    <source>
        <dbReference type="EMBL" id="AFK39457.1"/>
    </source>
</evidence>
<sequence length="89" mass="10381">MDMGGFQKIKNSPIVSNHQQRILWGKNFINRTCHIPERINIQSRINFIQNSQICPQNCKLQDLIAFSFTSTKPFVDISIEKVRLHVNKL</sequence>
<reference evidence="1" key="1">
    <citation type="submission" date="2012-05" db="EMBL/GenBank/DDBJ databases">
        <authorList>
            <person name="Krishnakumar V."/>
            <person name="Cheung F."/>
            <person name="Xiao Y."/>
            <person name="Chan A."/>
            <person name="Moskal W.A."/>
            <person name="Town C.D."/>
        </authorList>
    </citation>
    <scope>NUCLEOTIDE SEQUENCE</scope>
</reference>
<accession>I3SGR5</accession>